<dbReference type="PATRIC" id="fig|1162668.3.peg.1106"/>
<feature type="domain" description="Flavoprotein" evidence="5">
    <location>
        <begin position="11"/>
        <end position="181"/>
    </location>
</feature>
<gene>
    <name evidence="3" type="primary">coaBC</name>
    <name evidence="7" type="ordered locus">LFE_0960</name>
</gene>
<keyword evidence="3" id="KW-0460">Magnesium</keyword>
<dbReference type="PANTHER" id="PTHR14359">
    <property type="entry name" value="HOMO-OLIGOMERIC FLAVIN CONTAINING CYS DECARBOXYLASE FAMILY"/>
    <property type="match status" value="1"/>
</dbReference>
<evidence type="ECO:0000256" key="2">
    <source>
        <dbReference type="ARBA" id="ARBA00023239"/>
    </source>
</evidence>
<dbReference type="Gene3D" id="3.40.50.10300">
    <property type="entry name" value="CoaB-like"/>
    <property type="match status" value="1"/>
</dbReference>
<sequence length="410" mass="44443">MSKAPGQGRKVILLGVTASIAAHRALDLIRVLKSADYDVRVVATRNALHFFPKETAEVFSGHKVETSAYGLGPRVSHVEWGQEASAILIAPASADFIAKMALGLADDLLSTLCLALSSKILFAPAMEERMYKHPATQEHLSTLRNWGIKEVPPDTGSLASGKSGVGRMASVESIFSAIQEMLSNESTYSKDLLGKTVLISAGPTYEPIDPVRFIGNRSSGKMGYALAEASIRRGAKVHLISGPVALPPPQGANVEYVETAREMQEMLFKHFPSADILIMAAAVSDYTTDSTLAQKKKKDGTEWTLHLKENPDILSALTKSRHPGQTIMGFAAETSLVRKELQDKLRRKGVDLLASNNISEPGSGFGSENNSILLLTHDGSSFEEKSGSKKDLADWLIDRIILLRNRILSH</sequence>
<dbReference type="Gene3D" id="3.40.50.1950">
    <property type="entry name" value="Flavin prenyltransferase-like"/>
    <property type="match status" value="1"/>
</dbReference>
<dbReference type="SUPFAM" id="SSF102645">
    <property type="entry name" value="CoaB-like"/>
    <property type="match status" value="1"/>
</dbReference>
<dbReference type="NCBIfam" id="TIGR00521">
    <property type="entry name" value="coaBC_dfp"/>
    <property type="match status" value="1"/>
</dbReference>
<feature type="region of interest" description="Phosphopantothenoylcysteine decarboxylase" evidence="3">
    <location>
        <begin position="1"/>
        <end position="196"/>
    </location>
</feature>
<keyword evidence="3" id="KW-0479">Metal-binding</keyword>
<comment type="similarity">
    <text evidence="3 4">In the N-terminal section; belongs to the HFCD (homo-oligomeric flavin containing Cys decarboxylase) superfamily.</text>
</comment>
<dbReference type="AlphaFoldDB" id="I0IN15"/>
<dbReference type="Pfam" id="PF04127">
    <property type="entry name" value="DFP"/>
    <property type="match status" value="1"/>
</dbReference>
<comment type="cofactor">
    <cofactor evidence="3">
        <name>Mg(2+)</name>
        <dbReference type="ChEBI" id="CHEBI:18420"/>
    </cofactor>
</comment>
<dbReference type="STRING" id="1162668.LFE_0960"/>
<dbReference type="InterPro" id="IPR035929">
    <property type="entry name" value="CoaB-like_sf"/>
</dbReference>
<dbReference type="GO" id="GO:0004632">
    <property type="term" value="F:phosphopantothenate--cysteine ligase activity"/>
    <property type="evidence" value="ECO:0007669"/>
    <property type="project" value="UniProtKB-UniRule"/>
</dbReference>
<dbReference type="GO" id="GO:0015941">
    <property type="term" value="P:pantothenate catabolic process"/>
    <property type="evidence" value="ECO:0007669"/>
    <property type="project" value="InterPro"/>
</dbReference>
<feature type="binding site" evidence="3">
    <location>
        <position position="348"/>
    </location>
    <ligand>
        <name>CTP</name>
        <dbReference type="ChEBI" id="CHEBI:37563"/>
    </ligand>
</feature>
<dbReference type="GO" id="GO:0010181">
    <property type="term" value="F:FMN binding"/>
    <property type="evidence" value="ECO:0007669"/>
    <property type="project" value="UniProtKB-UniRule"/>
</dbReference>
<keyword evidence="1 3" id="KW-0210">Decarboxylase</keyword>
<evidence type="ECO:0000259" key="5">
    <source>
        <dbReference type="Pfam" id="PF02441"/>
    </source>
</evidence>
<feature type="binding site" evidence="3">
    <location>
        <position position="330"/>
    </location>
    <ligand>
        <name>CTP</name>
        <dbReference type="ChEBI" id="CHEBI:37563"/>
    </ligand>
</feature>
<evidence type="ECO:0000313" key="7">
    <source>
        <dbReference type="EMBL" id="BAM06664.1"/>
    </source>
</evidence>
<dbReference type="GO" id="GO:0015937">
    <property type="term" value="P:coenzyme A biosynthetic process"/>
    <property type="evidence" value="ECO:0007669"/>
    <property type="project" value="UniProtKB-UniRule"/>
</dbReference>
<feature type="binding site" evidence="3">
    <location>
        <position position="344"/>
    </location>
    <ligand>
        <name>CTP</name>
        <dbReference type="ChEBI" id="CHEBI:37563"/>
    </ligand>
</feature>
<feature type="binding site" evidence="3">
    <location>
        <begin position="311"/>
        <end position="314"/>
    </location>
    <ligand>
        <name>CTP</name>
        <dbReference type="ChEBI" id="CHEBI:37563"/>
    </ligand>
</feature>
<reference evidence="8" key="2">
    <citation type="submission" date="2012-03" db="EMBL/GenBank/DDBJ databases">
        <title>The complete genome sequence of the pioneer microbe on fresh volcanic deposit, Leptospirillum ferrooxidans strain C2-3.</title>
        <authorList>
            <person name="Fujimura R."/>
            <person name="Sato Y."/>
            <person name="Nishizawa T."/>
            <person name="Nanba K."/>
            <person name="Oshima K."/>
            <person name="Hattori M."/>
            <person name="Kamijo T."/>
            <person name="Ohta H."/>
        </authorList>
    </citation>
    <scope>NUCLEOTIDE SEQUENCE [LARGE SCALE GENOMIC DNA]</scope>
    <source>
        <strain evidence="8">C2-3</strain>
    </source>
</reference>
<comment type="cofactor">
    <cofactor evidence="3">
        <name>FMN</name>
        <dbReference type="ChEBI" id="CHEBI:58210"/>
    </cofactor>
    <text evidence="3">Binds 1 FMN per subunit.</text>
</comment>
<feature type="binding site" evidence="3">
    <location>
        <position position="285"/>
    </location>
    <ligand>
        <name>CTP</name>
        <dbReference type="ChEBI" id="CHEBI:37563"/>
    </ligand>
</feature>
<evidence type="ECO:0000256" key="1">
    <source>
        <dbReference type="ARBA" id="ARBA00022793"/>
    </source>
</evidence>
<dbReference type="RefSeq" id="WP_014449155.1">
    <property type="nucleotide sequence ID" value="NC_017094.1"/>
</dbReference>
<dbReference type="GO" id="GO:0071513">
    <property type="term" value="C:phosphopantothenoylcysteine decarboxylase complex"/>
    <property type="evidence" value="ECO:0007669"/>
    <property type="project" value="TreeGrafter"/>
</dbReference>
<dbReference type="InterPro" id="IPR036551">
    <property type="entry name" value="Flavin_trans-like"/>
</dbReference>
<comment type="function">
    <text evidence="3">Catalyzes two sequential steps in the biosynthesis of coenzyme A. In the first step cysteine is conjugated to 4'-phosphopantothenate to form 4-phosphopantothenoylcysteine. In the second step the latter compound is decarboxylated to form 4'-phosphopantotheine.</text>
</comment>
<keyword evidence="2 3" id="KW-0456">Lyase</keyword>
<dbReference type="InterPro" id="IPR007085">
    <property type="entry name" value="DNA/pantothenate-metab_flavo_C"/>
</dbReference>
<dbReference type="PANTHER" id="PTHR14359:SF6">
    <property type="entry name" value="PHOSPHOPANTOTHENOYLCYSTEINE DECARBOXYLASE"/>
    <property type="match status" value="1"/>
</dbReference>
<accession>I0IN15</accession>
<dbReference type="UniPathway" id="UPA00241">
    <property type="reaction ID" value="UER00353"/>
</dbReference>
<dbReference type="Proteomes" id="UP000007382">
    <property type="component" value="Chromosome"/>
</dbReference>
<comment type="catalytic activity">
    <reaction evidence="3 4">
        <text>(R)-4'-phosphopantothenate + L-cysteine + CTP = N-[(R)-4-phosphopantothenoyl]-L-cysteine + CMP + diphosphate + H(+)</text>
        <dbReference type="Rhea" id="RHEA:19397"/>
        <dbReference type="ChEBI" id="CHEBI:10986"/>
        <dbReference type="ChEBI" id="CHEBI:15378"/>
        <dbReference type="ChEBI" id="CHEBI:33019"/>
        <dbReference type="ChEBI" id="CHEBI:35235"/>
        <dbReference type="ChEBI" id="CHEBI:37563"/>
        <dbReference type="ChEBI" id="CHEBI:59458"/>
        <dbReference type="ChEBI" id="CHEBI:60377"/>
        <dbReference type="EC" id="6.3.2.5"/>
    </reaction>
</comment>
<comment type="caution">
    <text evidence="3">Lacks conserved residue(s) required for the propagation of feature annotation.</text>
</comment>
<dbReference type="Pfam" id="PF02441">
    <property type="entry name" value="Flavoprotein"/>
    <property type="match status" value="1"/>
</dbReference>
<comment type="pathway">
    <text evidence="3 4">Cofactor biosynthesis; coenzyme A biosynthesis; CoA from (R)-pantothenate: step 3/5.</text>
</comment>
<keyword evidence="3 4" id="KW-0288">FMN</keyword>
<dbReference type="SUPFAM" id="SSF52507">
    <property type="entry name" value="Homo-oligomeric flavin-containing Cys decarboxylases, HFCD"/>
    <property type="match status" value="1"/>
</dbReference>
<dbReference type="OrthoDB" id="9802554at2"/>
<protein>
    <recommendedName>
        <fullName evidence="3">Coenzyme A biosynthesis bifunctional protein CoaBC</fullName>
    </recommendedName>
    <alternativeName>
        <fullName evidence="3">DNA/pantothenate metabolism flavoprotein</fullName>
    </alternativeName>
    <alternativeName>
        <fullName evidence="3">Phosphopantothenoylcysteine synthetase/decarboxylase</fullName>
        <shortName evidence="3">PPCS-PPCDC</shortName>
    </alternativeName>
    <domain>
        <recommendedName>
            <fullName evidence="3">Phosphopantothenoylcysteine decarboxylase</fullName>
            <shortName evidence="3">PPC decarboxylase</shortName>
            <shortName evidence="3">PPC-DC</shortName>
            <ecNumber evidence="3">4.1.1.36</ecNumber>
        </recommendedName>
        <alternativeName>
            <fullName evidence="3">CoaC</fullName>
        </alternativeName>
    </domain>
    <domain>
        <recommendedName>
            <fullName evidence="3">Phosphopantothenate--cysteine ligase</fullName>
            <ecNumber evidence="3">6.3.2.5</ecNumber>
        </recommendedName>
        <alternativeName>
            <fullName evidence="3">CoaB</fullName>
        </alternativeName>
        <alternativeName>
            <fullName evidence="3">Phosphopantothenoylcysteine synthetase</fullName>
            <shortName evidence="3">PPC synthetase</shortName>
            <shortName evidence="3">PPC-S</shortName>
        </alternativeName>
    </domain>
</protein>
<keyword evidence="3" id="KW-0511">Multifunctional enzyme</keyword>
<name>I0IN15_LEPFC</name>
<feature type="domain" description="DNA/pantothenate metabolism flavoprotein C-terminal" evidence="6">
    <location>
        <begin position="193"/>
        <end position="401"/>
    </location>
</feature>
<dbReference type="EMBL" id="AP012342">
    <property type="protein sequence ID" value="BAM06664.1"/>
    <property type="molecule type" value="Genomic_DNA"/>
</dbReference>
<comment type="similarity">
    <text evidence="3 4">In the C-terminal section; belongs to the PPC synthetase family.</text>
</comment>
<keyword evidence="3 4" id="KW-0436">Ligase</keyword>
<dbReference type="GO" id="GO:0046872">
    <property type="term" value="F:metal ion binding"/>
    <property type="evidence" value="ECO:0007669"/>
    <property type="project" value="UniProtKB-KW"/>
</dbReference>
<proteinExistence type="inferred from homology"/>
<keyword evidence="3 4" id="KW-0285">Flavoprotein</keyword>
<reference evidence="7 8" key="1">
    <citation type="journal article" date="2012" name="J. Bacteriol.">
        <title>Complete Genome Sequence of Leptospirillum ferrooxidans Strain C2-3, Isolated from a Fresh Volcanic Ash Deposit on the Island of Miyake, Japan.</title>
        <authorList>
            <person name="Fujimura R."/>
            <person name="Sato Y."/>
            <person name="Nishizawa T."/>
            <person name="Oshima K."/>
            <person name="Kim S.-W."/>
            <person name="Hattori M."/>
            <person name="Kamijo T."/>
            <person name="Ohta H."/>
        </authorList>
    </citation>
    <scope>NUCLEOTIDE SEQUENCE [LARGE SCALE GENOMIC DNA]</scope>
    <source>
        <strain evidence="7 8">C2-3</strain>
    </source>
</reference>
<evidence type="ECO:0000256" key="3">
    <source>
        <dbReference type="HAMAP-Rule" id="MF_02225"/>
    </source>
</evidence>
<dbReference type="InterPro" id="IPR003382">
    <property type="entry name" value="Flavoprotein"/>
</dbReference>
<dbReference type="eggNOG" id="COG0452">
    <property type="taxonomic scope" value="Bacteria"/>
</dbReference>
<dbReference type="HOGENOM" id="CLU_033319_0_3_0"/>
<evidence type="ECO:0000313" key="8">
    <source>
        <dbReference type="Proteomes" id="UP000007382"/>
    </source>
</evidence>
<comment type="catalytic activity">
    <reaction evidence="3 4">
        <text>N-[(R)-4-phosphopantothenoyl]-L-cysteine + H(+) = (R)-4'-phosphopantetheine + CO2</text>
        <dbReference type="Rhea" id="RHEA:16793"/>
        <dbReference type="ChEBI" id="CHEBI:15378"/>
        <dbReference type="ChEBI" id="CHEBI:16526"/>
        <dbReference type="ChEBI" id="CHEBI:59458"/>
        <dbReference type="ChEBI" id="CHEBI:61723"/>
        <dbReference type="EC" id="4.1.1.36"/>
    </reaction>
</comment>
<feature type="binding site" evidence="3">
    <location>
        <position position="295"/>
    </location>
    <ligand>
        <name>CTP</name>
        <dbReference type="ChEBI" id="CHEBI:37563"/>
    </ligand>
</feature>
<dbReference type="GO" id="GO:0004633">
    <property type="term" value="F:phosphopantothenoylcysteine decarboxylase activity"/>
    <property type="evidence" value="ECO:0007669"/>
    <property type="project" value="UniProtKB-UniRule"/>
</dbReference>
<dbReference type="InterPro" id="IPR005252">
    <property type="entry name" value="CoaBC"/>
</dbReference>
<dbReference type="HAMAP" id="MF_02225">
    <property type="entry name" value="CoaBC"/>
    <property type="match status" value="1"/>
</dbReference>
<comment type="function">
    <text evidence="4">Catalyzes two steps in the biosynthesis of coenzyme A. In the first step cysteine is conjugated to 4'-phosphopantothenate to form 4-phosphopantothenoylcysteine, in the latter compound is decarboxylated to form 4'-phosphopantotheine.</text>
</comment>
<comment type="pathway">
    <text evidence="3 4">Cofactor biosynthesis; coenzyme A biosynthesis; CoA from (R)-pantothenate: step 2/5.</text>
</comment>
<dbReference type="EC" id="4.1.1.36" evidence="3"/>
<evidence type="ECO:0000259" key="6">
    <source>
        <dbReference type="Pfam" id="PF04127"/>
    </source>
</evidence>
<feature type="region of interest" description="Phosphopantothenate--cysteine ligase" evidence="3">
    <location>
        <begin position="197"/>
        <end position="410"/>
    </location>
</feature>
<evidence type="ECO:0000256" key="4">
    <source>
        <dbReference type="RuleBase" id="RU364078"/>
    </source>
</evidence>
<dbReference type="EC" id="6.3.2.5" evidence="3"/>
<keyword evidence="8" id="KW-1185">Reference proteome</keyword>
<organism evidence="7 8">
    <name type="scientific">Leptospirillum ferrooxidans (strain C2-3)</name>
    <dbReference type="NCBI Taxonomy" id="1162668"/>
    <lineage>
        <taxon>Bacteria</taxon>
        <taxon>Pseudomonadati</taxon>
        <taxon>Nitrospirota</taxon>
        <taxon>Nitrospiria</taxon>
        <taxon>Nitrospirales</taxon>
        <taxon>Nitrospiraceae</taxon>
        <taxon>Leptospirillum</taxon>
    </lineage>
</organism>
<dbReference type="KEGG" id="lfc:LFE_0960"/>